<keyword evidence="1" id="KW-0678">Repressor</keyword>
<evidence type="ECO:0000256" key="4">
    <source>
        <dbReference type="ARBA" id="ARBA00023163"/>
    </source>
</evidence>
<gene>
    <name evidence="7" type="ORF">SAMN02745134_02073</name>
</gene>
<dbReference type="PROSITE" id="PS50932">
    <property type="entry name" value="HTH_LACI_2"/>
    <property type="match status" value="1"/>
</dbReference>
<evidence type="ECO:0000256" key="3">
    <source>
        <dbReference type="ARBA" id="ARBA00023125"/>
    </source>
</evidence>
<dbReference type="InterPro" id="IPR046335">
    <property type="entry name" value="LacI/GalR-like_sensor"/>
</dbReference>
<accession>A0A1W1XJ95</accession>
<sequence>MSTIKDVAKMAGVTVTTVSRVLNNRGYISDTTRKKVHAAMDVLDYKPNELARSLFRKKSNILGLIIPDVSHPFFAELSNYIEYYAYKEGYKILLCNSYQDSMKEKDYIEMLRRNQVDGIIMGSHSLETSEYINADLPIVAIDRNLSDKIPFITSDNYHGGVLATNLLINKGCKKLAHISGPLEINTPANKRYQAFIDITKENNIEAVVIEGKLDTFEGYKKIVFKLFQDHPDIDGIFASSDIIAASIINVANYLGKKITEDLKIVGYDDISIASLVVPTLTTIKQPIEYMGKLAIEILINQIEKKQVNIENVLPVNLIERMTT</sequence>
<keyword evidence="8" id="KW-1185">Reference proteome</keyword>
<evidence type="ECO:0000313" key="7">
    <source>
        <dbReference type="EMBL" id="SMC24039.1"/>
    </source>
</evidence>
<dbReference type="OrthoDB" id="369222at2"/>
<dbReference type="SUPFAM" id="SSF47413">
    <property type="entry name" value="lambda repressor-like DNA-binding domains"/>
    <property type="match status" value="1"/>
</dbReference>
<dbReference type="GO" id="GO:0003700">
    <property type="term" value="F:DNA-binding transcription factor activity"/>
    <property type="evidence" value="ECO:0007669"/>
    <property type="project" value="TreeGrafter"/>
</dbReference>
<evidence type="ECO:0000256" key="1">
    <source>
        <dbReference type="ARBA" id="ARBA00022491"/>
    </source>
</evidence>
<dbReference type="PANTHER" id="PTHR30146:SF95">
    <property type="entry name" value="RIBOSE OPERON REPRESSOR"/>
    <property type="match status" value="1"/>
</dbReference>
<keyword evidence="4" id="KW-0804">Transcription</keyword>
<dbReference type="PRINTS" id="PR00036">
    <property type="entry name" value="HTHLACI"/>
</dbReference>
<feature type="domain" description="HTH cro/C1-type" evidence="6">
    <location>
        <begin position="3"/>
        <end position="50"/>
    </location>
</feature>
<organism evidence="7 8">
    <name type="scientific">Clostridium acidisoli DSM 12555</name>
    <dbReference type="NCBI Taxonomy" id="1121291"/>
    <lineage>
        <taxon>Bacteria</taxon>
        <taxon>Bacillati</taxon>
        <taxon>Bacillota</taxon>
        <taxon>Clostridia</taxon>
        <taxon>Eubacteriales</taxon>
        <taxon>Clostridiaceae</taxon>
        <taxon>Clostridium</taxon>
    </lineage>
</organism>
<dbReference type="PROSITE" id="PS00356">
    <property type="entry name" value="HTH_LACI_1"/>
    <property type="match status" value="1"/>
</dbReference>
<dbReference type="EMBL" id="FWXH01000006">
    <property type="protein sequence ID" value="SMC24039.1"/>
    <property type="molecule type" value="Genomic_DNA"/>
</dbReference>
<dbReference type="GO" id="GO:0000976">
    <property type="term" value="F:transcription cis-regulatory region binding"/>
    <property type="evidence" value="ECO:0007669"/>
    <property type="project" value="TreeGrafter"/>
</dbReference>
<dbReference type="Pfam" id="PF13377">
    <property type="entry name" value="Peripla_BP_3"/>
    <property type="match status" value="1"/>
</dbReference>
<dbReference type="InterPro" id="IPR000843">
    <property type="entry name" value="HTH_LacI"/>
</dbReference>
<dbReference type="InterPro" id="IPR028082">
    <property type="entry name" value="Peripla_BP_I"/>
</dbReference>
<protein>
    <submittedName>
        <fullName evidence="7">Transcriptional regulator, LacI family</fullName>
    </submittedName>
</protein>
<dbReference type="InterPro" id="IPR010982">
    <property type="entry name" value="Lambda_DNA-bd_dom_sf"/>
</dbReference>
<keyword evidence="2" id="KW-0805">Transcription regulation</keyword>
<dbReference type="PROSITE" id="PS50943">
    <property type="entry name" value="HTH_CROC1"/>
    <property type="match status" value="1"/>
</dbReference>
<evidence type="ECO:0000313" key="8">
    <source>
        <dbReference type="Proteomes" id="UP000192468"/>
    </source>
</evidence>
<dbReference type="Gene3D" id="1.10.260.40">
    <property type="entry name" value="lambda repressor-like DNA-binding domains"/>
    <property type="match status" value="1"/>
</dbReference>
<dbReference type="RefSeq" id="WP_084115793.1">
    <property type="nucleotide sequence ID" value="NZ_FWXH01000006.1"/>
</dbReference>
<evidence type="ECO:0000256" key="2">
    <source>
        <dbReference type="ARBA" id="ARBA00023015"/>
    </source>
</evidence>
<dbReference type="SUPFAM" id="SSF53822">
    <property type="entry name" value="Periplasmic binding protein-like I"/>
    <property type="match status" value="1"/>
</dbReference>
<dbReference type="AlphaFoldDB" id="A0A1W1XJ95"/>
<dbReference type="PANTHER" id="PTHR30146">
    <property type="entry name" value="LACI-RELATED TRANSCRIPTIONAL REPRESSOR"/>
    <property type="match status" value="1"/>
</dbReference>
<dbReference type="Gene3D" id="3.40.50.2300">
    <property type="match status" value="2"/>
</dbReference>
<dbReference type="Pfam" id="PF00356">
    <property type="entry name" value="LacI"/>
    <property type="match status" value="1"/>
</dbReference>
<dbReference type="SMART" id="SM00354">
    <property type="entry name" value="HTH_LACI"/>
    <property type="match status" value="1"/>
</dbReference>
<keyword evidence="3" id="KW-0238">DNA-binding</keyword>
<dbReference type="InterPro" id="IPR001387">
    <property type="entry name" value="Cro/C1-type_HTH"/>
</dbReference>
<feature type="domain" description="HTH lacI-type" evidence="5">
    <location>
        <begin position="2"/>
        <end position="56"/>
    </location>
</feature>
<dbReference type="CDD" id="cd06291">
    <property type="entry name" value="PBP1_Qymf-like"/>
    <property type="match status" value="1"/>
</dbReference>
<dbReference type="CDD" id="cd01392">
    <property type="entry name" value="HTH_LacI"/>
    <property type="match status" value="1"/>
</dbReference>
<name>A0A1W1XJ95_9CLOT</name>
<proteinExistence type="predicted"/>
<dbReference type="Proteomes" id="UP000192468">
    <property type="component" value="Unassembled WGS sequence"/>
</dbReference>
<reference evidence="7 8" key="1">
    <citation type="submission" date="2017-04" db="EMBL/GenBank/DDBJ databases">
        <authorList>
            <person name="Afonso C.L."/>
            <person name="Miller P.J."/>
            <person name="Scott M.A."/>
            <person name="Spackman E."/>
            <person name="Goraichik I."/>
            <person name="Dimitrov K.M."/>
            <person name="Suarez D.L."/>
            <person name="Swayne D.E."/>
        </authorList>
    </citation>
    <scope>NUCLEOTIDE SEQUENCE [LARGE SCALE GENOMIC DNA]</scope>
    <source>
        <strain evidence="7 8">DSM 12555</strain>
    </source>
</reference>
<dbReference type="STRING" id="1121291.SAMN02745134_02073"/>
<evidence type="ECO:0000259" key="6">
    <source>
        <dbReference type="PROSITE" id="PS50943"/>
    </source>
</evidence>
<evidence type="ECO:0000259" key="5">
    <source>
        <dbReference type="PROSITE" id="PS50932"/>
    </source>
</evidence>